<dbReference type="EMBL" id="BK014798">
    <property type="protein sequence ID" value="DAD76291.1"/>
    <property type="molecule type" value="Genomic_DNA"/>
</dbReference>
<name>A0A8S5M2J6_9CAUD</name>
<accession>A0A8S5M2J6</accession>
<reference evidence="1" key="1">
    <citation type="journal article" date="2021" name="Proc. Natl. Acad. Sci. U.S.A.">
        <title>A Catalog of Tens of Thousands of Viruses from Human Metagenomes Reveals Hidden Associations with Chronic Diseases.</title>
        <authorList>
            <person name="Tisza M.J."/>
            <person name="Buck C.B."/>
        </authorList>
    </citation>
    <scope>NUCLEOTIDE SEQUENCE</scope>
    <source>
        <strain evidence="1">CttDR14</strain>
    </source>
</reference>
<proteinExistence type="predicted"/>
<sequence>MTERKLTIEQMSKANFLLQKLVDGVVKRQEGKGGINSYKAYEIIEEIHEVINGDEKLL</sequence>
<protein>
    <submittedName>
        <fullName evidence="1">Uncharacterized protein</fullName>
    </submittedName>
</protein>
<evidence type="ECO:0000313" key="1">
    <source>
        <dbReference type="EMBL" id="DAD76291.1"/>
    </source>
</evidence>
<organism evidence="1">
    <name type="scientific">Siphoviridae sp. cttDR14</name>
    <dbReference type="NCBI Taxonomy" id="2826490"/>
    <lineage>
        <taxon>Viruses</taxon>
        <taxon>Duplodnaviria</taxon>
        <taxon>Heunggongvirae</taxon>
        <taxon>Uroviricota</taxon>
        <taxon>Caudoviricetes</taxon>
    </lineage>
</organism>